<dbReference type="InterPro" id="IPR013083">
    <property type="entry name" value="Znf_RING/FYVE/PHD"/>
</dbReference>
<dbReference type="InterPro" id="IPR018957">
    <property type="entry name" value="Znf_C3HC4_RING-type"/>
</dbReference>
<evidence type="ECO:0000313" key="6">
    <source>
        <dbReference type="Proteomes" id="UP000008021"/>
    </source>
</evidence>
<dbReference type="HOGENOM" id="CLU_139427_0_0_1"/>
<dbReference type="EnsemblPlants" id="OMERI03G17690.1">
    <property type="protein sequence ID" value="OMERI03G17690.1"/>
    <property type="gene ID" value="OMERI03G17690"/>
</dbReference>
<keyword evidence="6" id="KW-1185">Reference proteome</keyword>
<accession>A0A0E0D1E4</accession>
<feature type="domain" description="Zinc finger C3HC4 RING-type" evidence="4">
    <location>
        <begin position="95"/>
        <end position="124"/>
    </location>
</feature>
<evidence type="ECO:0000256" key="2">
    <source>
        <dbReference type="ARBA" id="ARBA00022771"/>
    </source>
</evidence>
<reference evidence="5" key="2">
    <citation type="submission" date="2018-05" db="EMBL/GenBank/DDBJ databases">
        <title>OmerRS3 (Oryza meridionalis Reference Sequence Version 3).</title>
        <authorList>
            <person name="Zhang J."/>
            <person name="Kudrna D."/>
            <person name="Lee S."/>
            <person name="Talag J."/>
            <person name="Welchert J."/>
            <person name="Wing R.A."/>
        </authorList>
    </citation>
    <scope>NUCLEOTIDE SEQUENCE [LARGE SCALE GENOMIC DNA]</scope>
    <source>
        <strain evidence="5">cv. OR44</strain>
    </source>
</reference>
<sequence>MDSGRAAPAADDAAETQESLLDMRQFMDMTLNDFVNDAVDYIFRNFFDDDDVPTTIPSSSAEAAAAAAPTRASSRVAIVEAPRDDVDDGQEQDNCAICLDRDDAAAAEWKETPCGHRFHGGCLDK</sequence>
<dbReference type="Gramene" id="OMERI03G17690.1">
    <property type="protein sequence ID" value="OMERI03G17690.1"/>
    <property type="gene ID" value="OMERI03G17690"/>
</dbReference>
<organism evidence="5">
    <name type="scientific">Oryza meridionalis</name>
    <dbReference type="NCBI Taxonomy" id="40149"/>
    <lineage>
        <taxon>Eukaryota</taxon>
        <taxon>Viridiplantae</taxon>
        <taxon>Streptophyta</taxon>
        <taxon>Embryophyta</taxon>
        <taxon>Tracheophyta</taxon>
        <taxon>Spermatophyta</taxon>
        <taxon>Magnoliopsida</taxon>
        <taxon>Liliopsida</taxon>
        <taxon>Poales</taxon>
        <taxon>Poaceae</taxon>
        <taxon>BOP clade</taxon>
        <taxon>Oryzoideae</taxon>
        <taxon>Oryzeae</taxon>
        <taxon>Oryzinae</taxon>
        <taxon>Oryza</taxon>
    </lineage>
</organism>
<dbReference type="GO" id="GO:0008270">
    <property type="term" value="F:zinc ion binding"/>
    <property type="evidence" value="ECO:0007669"/>
    <property type="project" value="UniProtKB-KW"/>
</dbReference>
<dbReference type="STRING" id="40149.A0A0E0D1E4"/>
<dbReference type="Proteomes" id="UP000008021">
    <property type="component" value="Chromosome 3"/>
</dbReference>
<keyword evidence="2" id="KW-0863">Zinc-finger</keyword>
<dbReference type="SUPFAM" id="SSF57850">
    <property type="entry name" value="RING/U-box"/>
    <property type="match status" value="1"/>
</dbReference>
<keyword evidence="1" id="KW-0479">Metal-binding</keyword>
<proteinExistence type="predicted"/>
<protein>
    <recommendedName>
        <fullName evidence="4">Zinc finger C3HC4 RING-type domain-containing protein</fullName>
    </recommendedName>
</protein>
<evidence type="ECO:0000256" key="1">
    <source>
        <dbReference type="ARBA" id="ARBA00022723"/>
    </source>
</evidence>
<dbReference type="Pfam" id="PF00097">
    <property type="entry name" value="zf-C3HC4"/>
    <property type="match status" value="1"/>
</dbReference>
<dbReference type="AlphaFoldDB" id="A0A0E0D1E4"/>
<name>A0A0E0D1E4_9ORYZ</name>
<evidence type="ECO:0000313" key="5">
    <source>
        <dbReference type="EnsemblPlants" id="OMERI03G17690.1"/>
    </source>
</evidence>
<reference evidence="5" key="1">
    <citation type="submission" date="2015-04" db="UniProtKB">
        <authorList>
            <consortium name="EnsemblPlants"/>
        </authorList>
    </citation>
    <scope>IDENTIFICATION</scope>
</reference>
<keyword evidence="3" id="KW-0862">Zinc</keyword>
<dbReference type="Gene3D" id="3.30.40.10">
    <property type="entry name" value="Zinc/RING finger domain, C3HC4 (zinc finger)"/>
    <property type="match status" value="1"/>
</dbReference>
<evidence type="ECO:0000256" key="3">
    <source>
        <dbReference type="ARBA" id="ARBA00022833"/>
    </source>
</evidence>
<evidence type="ECO:0000259" key="4">
    <source>
        <dbReference type="Pfam" id="PF00097"/>
    </source>
</evidence>